<dbReference type="InterPro" id="IPR036594">
    <property type="entry name" value="Meth_synthase_dom"/>
</dbReference>
<keyword evidence="7" id="KW-1185">Reference proteome</keyword>
<dbReference type="GO" id="GO:0003677">
    <property type="term" value="F:DNA binding"/>
    <property type="evidence" value="ECO:0007669"/>
    <property type="project" value="UniProtKB-KW"/>
</dbReference>
<keyword evidence="1" id="KW-0678">Repressor</keyword>
<dbReference type="PANTHER" id="PTHR30204">
    <property type="entry name" value="REDOX-CYCLING DRUG-SENSING TRANSCRIPTIONAL ACTIVATOR SOXR"/>
    <property type="match status" value="1"/>
</dbReference>
<dbReference type="SUPFAM" id="SSF52242">
    <property type="entry name" value="Cobalamin (vitamin B12)-binding domain"/>
    <property type="match status" value="1"/>
</dbReference>
<keyword evidence="4" id="KW-0804">Transcription</keyword>
<keyword evidence="2" id="KW-0805">Transcription regulation</keyword>
<dbReference type="GO" id="GO:0003700">
    <property type="term" value="F:DNA-binding transcription factor activity"/>
    <property type="evidence" value="ECO:0007669"/>
    <property type="project" value="InterPro"/>
</dbReference>
<feature type="domain" description="HTH merR-type" evidence="5">
    <location>
        <begin position="7"/>
        <end position="76"/>
    </location>
</feature>
<dbReference type="EMBL" id="NGJN01000006">
    <property type="protein sequence ID" value="OZV67703.1"/>
    <property type="molecule type" value="Genomic_DNA"/>
</dbReference>
<keyword evidence="3" id="KW-0238">DNA-binding</keyword>
<dbReference type="Gene3D" id="1.10.1660.10">
    <property type="match status" value="1"/>
</dbReference>
<dbReference type="PANTHER" id="PTHR30204:SF69">
    <property type="entry name" value="MERR-FAMILY TRANSCRIPTIONAL REGULATOR"/>
    <property type="match status" value="1"/>
</dbReference>
<dbReference type="RefSeq" id="WP_094968996.1">
    <property type="nucleotide sequence ID" value="NZ_NGJN01000006.1"/>
</dbReference>
<dbReference type="SMART" id="SM00422">
    <property type="entry name" value="HTH_MERR"/>
    <property type="match status" value="1"/>
</dbReference>
<dbReference type="InterPro" id="IPR036724">
    <property type="entry name" value="Cobalamin-bd_sf"/>
</dbReference>
<proteinExistence type="predicted"/>
<dbReference type="InterPro" id="IPR009061">
    <property type="entry name" value="DNA-bd_dom_put_sf"/>
</dbReference>
<dbReference type="Pfam" id="PF13411">
    <property type="entry name" value="MerR_1"/>
    <property type="match status" value="1"/>
</dbReference>
<dbReference type="SUPFAM" id="SSF46955">
    <property type="entry name" value="Putative DNA-binding domain"/>
    <property type="match status" value="1"/>
</dbReference>
<dbReference type="GO" id="GO:0046872">
    <property type="term" value="F:metal ion binding"/>
    <property type="evidence" value="ECO:0007669"/>
    <property type="project" value="InterPro"/>
</dbReference>
<evidence type="ECO:0000256" key="3">
    <source>
        <dbReference type="ARBA" id="ARBA00023125"/>
    </source>
</evidence>
<dbReference type="Gene3D" id="3.40.50.280">
    <property type="entry name" value="Cobalamin-binding domain"/>
    <property type="match status" value="1"/>
</dbReference>
<dbReference type="Proteomes" id="UP000216840">
    <property type="component" value="Unassembled WGS sequence"/>
</dbReference>
<dbReference type="AlphaFoldDB" id="A0A265UQX5"/>
<gene>
    <name evidence="6" type="ORF">CA834_12225</name>
</gene>
<dbReference type="PROSITE" id="PS50937">
    <property type="entry name" value="HTH_MERR_2"/>
    <property type="match status" value="1"/>
</dbReference>
<evidence type="ECO:0000259" key="5">
    <source>
        <dbReference type="PROSITE" id="PS50937"/>
    </source>
</evidence>
<dbReference type="InterPro" id="IPR003759">
    <property type="entry name" value="Cbl-bd_cap"/>
</dbReference>
<comment type="caution">
    <text evidence="6">The sequence shown here is derived from an EMBL/GenBank/DDBJ whole genome shotgun (WGS) entry which is preliminary data.</text>
</comment>
<reference evidence="6 7" key="1">
    <citation type="submission" date="2017-05" db="EMBL/GenBank/DDBJ databases">
        <title>The draft genome sequence of Idiomarina salinarum WNB302.</title>
        <authorList>
            <person name="Sun Y."/>
            <person name="Chen B."/>
            <person name="Du Z."/>
        </authorList>
    </citation>
    <scope>NUCLEOTIDE SEQUENCE [LARGE SCALE GENOMIC DNA]</scope>
    <source>
        <strain evidence="6 7">WNB302</strain>
    </source>
</reference>
<evidence type="ECO:0000313" key="6">
    <source>
        <dbReference type="EMBL" id="OZV67703.1"/>
    </source>
</evidence>
<dbReference type="InterPro" id="IPR000551">
    <property type="entry name" value="MerR-type_HTH_dom"/>
</dbReference>
<protein>
    <submittedName>
        <fullName evidence="6">MerR family transcriptional regulator</fullName>
    </submittedName>
</protein>
<dbReference type="InterPro" id="IPR047057">
    <property type="entry name" value="MerR_fam"/>
</dbReference>
<name>A0A265UQX5_9FLAO</name>
<dbReference type="Pfam" id="PF02607">
    <property type="entry name" value="B12-binding_2"/>
    <property type="match status" value="1"/>
</dbReference>
<evidence type="ECO:0000256" key="2">
    <source>
        <dbReference type="ARBA" id="ARBA00023015"/>
    </source>
</evidence>
<dbReference type="OrthoDB" id="9800334at2"/>
<accession>A0A265UQX5</accession>
<dbReference type="Gene3D" id="1.10.1240.10">
    <property type="entry name" value="Methionine synthase domain"/>
    <property type="match status" value="1"/>
</dbReference>
<evidence type="ECO:0000256" key="1">
    <source>
        <dbReference type="ARBA" id="ARBA00022491"/>
    </source>
</evidence>
<evidence type="ECO:0000256" key="4">
    <source>
        <dbReference type="ARBA" id="ARBA00023163"/>
    </source>
</evidence>
<organism evidence="6 7">
    <name type="scientific">Winogradskyella aurantia</name>
    <dbReference type="NCBI Taxonomy" id="1915063"/>
    <lineage>
        <taxon>Bacteria</taxon>
        <taxon>Pseudomonadati</taxon>
        <taxon>Bacteroidota</taxon>
        <taxon>Flavobacteriia</taxon>
        <taxon>Flavobacteriales</taxon>
        <taxon>Flavobacteriaceae</taxon>
        <taxon>Winogradskyella</taxon>
    </lineage>
</organism>
<sequence length="303" mass="35642">MNNIKNKFSIKDLENLTGIKAHTIRIWEKRYNLLQPKRTETNIRYYDLASFQKLLNVSYLNNNGYKISKIATIQEHKIPLLVREIAAQNNIESHAINSFKLAMLNFDQILFYNTYESLLKEKSFDKVFYDVFIPLLTEIGLLWQTDTITPAHEHFLTTLIRQKILVNTEIAQSRKINKSRKTFVLYLPDNEIHELGLMFINHEIVNRGYQSIFLGQSVPVESLTDLLNYYDDIIYISYFTVKPEKDDIDDYIKEFESKILKNDGTQFWILGQMLNAIDLKQLPKKIKPFKSIEALISELQHIK</sequence>
<dbReference type="CDD" id="cd01104">
    <property type="entry name" value="HTH_MlrA-CarA"/>
    <property type="match status" value="1"/>
</dbReference>
<dbReference type="GO" id="GO:0031419">
    <property type="term" value="F:cobalamin binding"/>
    <property type="evidence" value="ECO:0007669"/>
    <property type="project" value="InterPro"/>
</dbReference>
<evidence type="ECO:0000313" key="7">
    <source>
        <dbReference type="Proteomes" id="UP000216840"/>
    </source>
</evidence>